<organism evidence="3 4">
    <name type="scientific">Paenibacillus glacialis</name>
    <dbReference type="NCBI Taxonomy" id="494026"/>
    <lineage>
        <taxon>Bacteria</taxon>
        <taxon>Bacillati</taxon>
        <taxon>Bacillota</taxon>
        <taxon>Bacilli</taxon>
        <taxon>Bacillales</taxon>
        <taxon>Paenibacillaceae</taxon>
        <taxon>Paenibacillus</taxon>
    </lineage>
</organism>
<dbReference type="EMBL" id="LVJH01000025">
    <property type="protein sequence ID" value="OAB41997.1"/>
    <property type="molecule type" value="Genomic_DNA"/>
</dbReference>
<reference evidence="3 4" key="1">
    <citation type="submission" date="2016-03" db="EMBL/GenBank/DDBJ databases">
        <title>Draft genome sequence of Paenibacillus glacialis DSM 22343.</title>
        <authorList>
            <person name="Shin S.-K."/>
            <person name="Yi H."/>
        </authorList>
    </citation>
    <scope>NUCLEOTIDE SEQUENCE [LARGE SCALE GENOMIC DNA]</scope>
    <source>
        <strain evidence="3 4">DSM 22343</strain>
    </source>
</reference>
<protein>
    <submittedName>
        <fullName evidence="3">Polyketide cyclase</fullName>
    </submittedName>
</protein>
<dbReference type="RefSeq" id="WP_068533839.1">
    <property type="nucleotide sequence ID" value="NZ_LVJH01000025.1"/>
</dbReference>
<comment type="caution">
    <text evidence="3">The sequence shown here is derived from an EMBL/GenBank/DDBJ whole genome shotgun (WGS) entry which is preliminary data.</text>
</comment>
<evidence type="ECO:0000313" key="4">
    <source>
        <dbReference type="Proteomes" id="UP000076967"/>
    </source>
</evidence>
<dbReference type="STRING" id="494026.PGLA_14335"/>
<comment type="similarity">
    <text evidence="1">Belongs to the AHA1 family.</text>
</comment>
<evidence type="ECO:0000313" key="3">
    <source>
        <dbReference type="EMBL" id="OAB41997.1"/>
    </source>
</evidence>
<dbReference type="OrthoDB" id="118413at2"/>
<dbReference type="Pfam" id="PF08327">
    <property type="entry name" value="AHSA1"/>
    <property type="match status" value="1"/>
</dbReference>
<dbReference type="Proteomes" id="UP000076967">
    <property type="component" value="Unassembled WGS sequence"/>
</dbReference>
<name>A0A168KH11_9BACL</name>
<dbReference type="SUPFAM" id="SSF55961">
    <property type="entry name" value="Bet v1-like"/>
    <property type="match status" value="1"/>
</dbReference>
<dbReference type="CDD" id="cd08894">
    <property type="entry name" value="SRPBCC_CalC_Aha1-like_1"/>
    <property type="match status" value="1"/>
</dbReference>
<evidence type="ECO:0000259" key="2">
    <source>
        <dbReference type="Pfam" id="PF08327"/>
    </source>
</evidence>
<evidence type="ECO:0000256" key="1">
    <source>
        <dbReference type="ARBA" id="ARBA00006817"/>
    </source>
</evidence>
<dbReference type="InterPro" id="IPR023393">
    <property type="entry name" value="START-like_dom_sf"/>
</dbReference>
<dbReference type="InterPro" id="IPR013538">
    <property type="entry name" value="ASHA1/2-like_C"/>
</dbReference>
<dbReference type="Gene3D" id="3.30.530.20">
    <property type="match status" value="1"/>
</dbReference>
<proteinExistence type="inferred from homology"/>
<sequence>MTIGENELMATREYDVPRELVFRAWTTPDLLAQWWGPQGFTNTFHECDMRPGGTWKFTMHGPDCVDYPNHNVFVEFVPPERVVIDHLNVHEFRVTATFEDFEGRTRVTFRQLFKKKEEFEQAKPICIEANEQQLDRLGKVLAELAY</sequence>
<dbReference type="AlphaFoldDB" id="A0A168KH11"/>
<feature type="domain" description="Activator of Hsp90 ATPase homologue 1/2-like C-terminal" evidence="2">
    <location>
        <begin position="15"/>
        <end position="141"/>
    </location>
</feature>
<gene>
    <name evidence="3" type="ORF">PGLA_14335</name>
</gene>
<keyword evidence="4" id="KW-1185">Reference proteome</keyword>
<accession>A0A168KH11</accession>